<organism evidence="1 2">
    <name type="scientific">Fusarium oxysporum (strain Fo5176)</name>
    <name type="common">Fusarium vascular wilt</name>
    <dbReference type="NCBI Taxonomy" id="660025"/>
    <lineage>
        <taxon>Eukaryota</taxon>
        <taxon>Fungi</taxon>
        <taxon>Dikarya</taxon>
        <taxon>Ascomycota</taxon>
        <taxon>Pezizomycotina</taxon>
        <taxon>Sordariomycetes</taxon>
        <taxon>Hypocreomycetidae</taxon>
        <taxon>Hypocreales</taxon>
        <taxon>Nectriaceae</taxon>
        <taxon>Fusarium</taxon>
        <taxon>Fusarium oxysporum species complex</taxon>
    </lineage>
</organism>
<gene>
    <name evidence="1" type="primary">28946600</name>
</gene>
<evidence type="ECO:0000313" key="2">
    <source>
        <dbReference type="Proteomes" id="UP000002489"/>
    </source>
</evidence>
<dbReference type="VEuPathDB" id="FungiDB:FOXG_04559"/>
<proteinExistence type="predicted"/>
<reference evidence="1" key="2">
    <citation type="submission" date="2025-08" db="UniProtKB">
        <authorList>
            <consortium name="EnsemblFungi"/>
        </authorList>
    </citation>
    <scope>IDENTIFICATION</scope>
    <source>
        <strain evidence="1">4287 / CBS 123668 / FGSC 9935 / NRRL 34936</strain>
    </source>
</reference>
<sequence length="153" mass="17928">MTPRPRSMRRTGLEFILWIMESLKTFAVPDSQTLKTFYSIEIFYRKLAEGLFVKAGGFIDILLYRISPKSLTKQIPQVFWVVWVIFCQDPIFKDCAALWPSIVFEHLKPDFRGIERAGFRVLAWRLCNMDGVVPLWLDRHGFWISSAPVHKPH</sequence>
<accession>A0A0D2XKT5</accession>
<name>A0A0D2XKT5_FUSOF</name>
<evidence type="ECO:0000313" key="1">
    <source>
        <dbReference type="EnsemblFungi" id="FOXG_04559P0"/>
    </source>
</evidence>
<protein>
    <submittedName>
        <fullName evidence="1">Uncharacterized protein</fullName>
    </submittedName>
</protein>
<dbReference type="EnsemblFungi" id="FOXG_04559T0">
    <property type="protein sequence ID" value="FOXG_04559P0"/>
    <property type="gene ID" value="FOXG_04559"/>
</dbReference>
<reference evidence="2" key="1">
    <citation type="journal article" date="2012" name="Mol. Plant Microbe Interact.">
        <title>A highly conserved effector in Fusarium oxysporum is required for full virulence on Arabidopsis.</title>
        <authorList>
            <person name="Thatcher L.F."/>
            <person name="Gardiner D.M."/>
            <person name="Kazan K."/>
            <person name="Manners J."/>
        </authorList>
    </citation>
    <scope>NUCLEOTIDE SEQUENCE [LARGE SCALE GENOMIC DNA]</scope>
    <source>
        <strain evidence="2">Fo5176</strain>
    </source>
</reference>
<dbReference type="Proteomes" id="UP000002489">
    <property type="component" value="Unassembled WGS sequence"/>
</dbReference>
<dbReference type="AlphaFoldDB" id="A0A0D2XKT5"/>